<evidence type="ECO:0000259" key="2">
    <source>
        <dbReference type="PROSITE" id="PS50882"/>
    </source>
</evidence>
<feature type="compositionally biased region" description="Polar residues" evidence="1">
    <location>
        <begin position="209"/>
        <end position="219"/>
    </location>
</feature>
<evidence type="ECO:0000256" key="1">
    <source>
        <dbReference type="SAM" id="MobiDB-lite"/>
    </source>
</evidence>
<feature type="compositionally biased region" description="Low complexity" evidence="1">
    <location>
        <begin position="49"/>
        <end position="68"/>
    </location>
</feature>
<dbReference type="Pfam" id="PF04146">
    <property type="entry name" value="YTH"/>
    <property type="match status" value="1"/>
</dbReference>
<dbReference type="InterPro" id="IPR045168">
    <property type="entry name" value="YTH_prot"/>
</dbReference>
<dbReference type="PANTHER" id="PTHR12357:SF89">
    <property type="entry name" value="YTH DOMAIN-CONTAINING FAMILY PROTEIN"/>
    <property type="match status" value="1"/>
</dbReference>
<reference evidence="3" key="1">
    <citation type="submission" date="2024-02" db="EMBL/GenBank/DDBJ databases">
        <authorList>
            <consortium name="ELIXIR-Norway"/>
            <consortium name="Elixir Norway"/>
        </authorList>
    </citation>
    <scope>NUCLEOTIDE SEQUENCE</scope>
</reference>
<organism evidence="3 4">
    <name type="scientific">Sphagnum troendelagicum</name>
    <dbReference type="NCBI Taxonomy" id="128251"/>
    <lineage>
        <taxon>Eukaryota</taxon>
        <taxon>Viridiplantae</taxon>
        <taxon>Streptophyta</taxon>
        <taxon>Embryophyta</taxon>
        <taxon>Bryophyta</taxon>
        <taxon>Sphagnophytina</taxon>
        <taxon>Sphagnopsida</taxon>
        <taxon>Sphagnales</taxon>
        <taxon>Sphagnaceae</taxon>
        <taxon>Sphagnum</taxon>
    </lineage>
</organism>
<keyword evidence="4" id="KW-1185">Reference proteome</keyword>
<feature type="region of interest" description="Disordered" evidence="1">
    <location>
        <begin position="321"/>
        <end position="346"/>
    </location>
</feature>
<sequence>MAVVAEPTEHVSELLQTLKIDNTQVIQAGGGDTATSEVLPPSQDGNSPDGSQDASASGGSGNAASTNATMREGSMDAGVYYINGYPSAYVYDYARGGEWDDYPQYAGVDAGELQSPGVYSDNGSVFLQATGFGYPSQQPYSPYSPGTAGPTIGADGQLYGPQAAYQYPNHIYQAPLSPGAQYLPSPPAMPGVELSTPGGAREPNPPGVNASNGPLSNGNVGPRPAGFSSVTLIPCHGPYARGVLPIAINTPGPQDSALALSSPGPGALARGYPQLAGVMNGPIGAAARAGHGGGGSGGGNVLEARLNGRGSGWINIDKGKHRGRGGGSLNNNSNNGALDFLNEQNRGPRTTRLRNQRVAPGILRHARGQGAAASSPVNSEAAALGALVNREQYNQPDFVTNYEHAKFFVIKSYSEDDVHKSIKYNVWASTPAGNKRLDAAFLEAQNKVASGKPGSCPVFLFFSVNASGQFCGVAEMVGPVDFGKSVEYWQQDKWNGCFAVKWHIIKDIPNCHFRHIILENNDNKPVTNSRDTQEVKFEQAIGMLNIFKSFSSKTSILDDFQFYENRQRALQDKRARQQGQQHHHHNQHQQGGMRTLGNENELIHTLDQTFDQQKQSIETAAAIETKSVSKVAEQPNGGSVRSSSSVSESDFSDNNTKVMKLISSSADEPSSTGSVEKIVKEAPQAKTGTEEIDSVRDLAIETSQGGMVEDTTS</sequence>
<dbReference type="EMBL" id="OZ019904">
    <property type="protein sequence ID" value="CAK9198689.1"/>
    <property type="molecule type" value="Genomic_DNA"/>
</dbReference>
<dbReference type="PANTHER" id="PTHR12357">
    <property type="entry name" value="YTH YT521-B HOMOLOGY DOMAIN-CONTAINING"/>
    <property type="match status" value="1"/>
</dbReference>
<feature type="region of interest" description="Disordered" evidence="1">
    <location>
        <begin position="569"/>
        <end position="593"/>
    </location>
</feature>
<dbReference type="Proteomes" id="UP001497512">
    <property type="component" value="Chromosome 12"/>
</dbReference>
<feature type="compositionally biased region" description="Low complexity" evidence="1">
    <location>
        <begin position="639"/>
        <end position="653"/>
    </location>
</feature>
<dbReference type="InterPro" id="IPR007275">
    <property type="entry name" value="YTH_domain"/>
</dbReference>
<feature type="region of interest" description="Disordered" evidence="1">
    <location>
        <begin position="26"/>
        <end position="68"/>
    </location>
</feature>
<feature type="domain" description="YTH" evidence="2">
    <location>
        <begin position="405"/>
        <end position="547"/>
    </location>
</feature>
<gene>
    <name evidence="3" type="ORF">CSSPTR1EN2_LOCUS4562</name>
</gene>
<feature type="region of interest" description="Disordered" evidence="1">
    <location>
        <begin position="182"/>
        <end position="220"/>
    </location>
</feature>
<dbReference type="Gene3D" id="3.10.590.10">
    <property type="entry name" value="ph1033 like domains"/>
    <property type="match status" value="1"/>
</dbReference>
<protein>
    <recommendedName>
        <fullName evidence="2">YTH domain-containing protein</fullName>
    </recommendedName>
</protein>
<dbReference type="CDD" id="cd21134">
    <property type="entry name" value="YTH"/>
    <property type="match status" value="1"/>
</dbReference>
<accession>A0ABP0TNW0</accession>
<dbReference type="PROSITE" id="PS50882">
    <property type="entry name" value="YTH"/>
    <property type="match status" value="1"/>
</dbReference>
<name>A0ABP0TNW0_9BRYO</name>
<evidence type="ECO:0000313" key="4">
    <source>
        <dbReference type="Proteomes" id="UP001497512"/>
    </source>
</evidence>
<proteinExistence type="predicted"/>
<feature type="compositionally biased region" description="Polar residues" evidence="1">
    <location>
        <begin position="654"/>
        <end position="674"/>
    </location>
</feature>
<feature type="region of interest" description="Disordered" evidence="1">
    <location>
        <begin position="626"/>
        <end position="693"/>
    </location>
</feature>
<evidence type="ECO:0000313" key="3">
    <source>
        <dbReference type="EMBL" id="CAK9198689.1"/>
    </source>
</evidence>